<dbReference type="EMBL" id="CP101988">
    <property type="protein sequence ID" value="UUI75813.1"/>
    <property type="molecule type" value="Genomic_DNA"/>
</dbReference>
<evidence type="ECO:0008006" key="3">
    <source>
        <dbReference type="Google" id="ProtNLM"/>
    </source>
</evidence>
<name>A0ABY5L1L6_9CELL</name>
<proteinExistence type="predicted"/>
<dbReference type="RefSeq" id="WP_227568081.1">
    <property type="nucleotide sequence ID" value="NZ_CP101988.1"/>
</dbReference>
<dbReference type="Proteomes" id="UP001316189">
    <property type="component" value="Chromosome"/>
</dbReference>
<evidence type="ECO:0000313" key="2">
    <source>
        <dbReference type="Proteomes" id="UP001316189"/>
    </source>
</evidence>
<gene>
    <name evidence="1" type="ORF">NP064_02545</name>
</gene>
<keyword evidence="2" id="KW-1185">Reference proteome</keyword>
<accession>A0ABY5L1L6</accession>
<evidence type="ECO:0000313" key="1">
    <source>
        <dbReference type="EMBL" id="UUI75813.1"/>
    </source>
</evidence>
<sequence length="156" mass="15476">MGTQMRASGGLVLRCFLLGAATGARGSLGIAPPLLAGGPQGRARRVLPALGVAGELVIDKLPTTPSRLLPPGPQLRVATAVVGSTVLARRAGASPPLAALAGAAGAVTGTWTGAGWRRWVDARTADWKGAVVEDAVALTLACLAVRGSGAVPSASR</sequence>
<reference evidence="1 2" key="1">
    <citation type="submission" date="2022-07" db="EMBL/GenBank/DDBJ databases">
        <title>Novel species in genus cellulomonas.</title>
        <authorList>
            <person name="Ye L."/>
        </authorList>
    </citation>
    <scope>NUCLEOTIDE SEQUENCE [LARGE SCALE GENOMIC DNA]</scope>
    <source>
        <strain evidence="2">zg-Y338</strain>
    </source>
</reference>
<organism evidence="1 2">
    <name type="scientific">Cellulomonas chengniuliangii</name>
    <dbReference type="NCBI Taxonomy" id="2968084"/>
    <lineage>
        <taxon>Bacteria</taxon>
        <taxon>Bacillati</taxon>
        <taxon>Actinomycetota</taxon>
        <taxon>Actinomycetes</taxon>
        <taxon>Micrococcales</taxon>
        <taxon>Cellulomonadaceae</taxon>
        <taxon>Cellulomonas</taxon>
    </lineage>
</organism>
<protein>
    <recommendedName>
        <fullName evidence="3">DUF4126 domain-containing protein</fullName>
    </recommendedName>
</protein>